<reference evidence="3" key="1">
    <citation type="submission" date="2015-04" db="EMBL/GenBank/DDBJ databases">
        <title>The genome sequence of the plant pathogenic Rhizarian Plasmodiophora brassicae reveals insights in its biotrophic life cycle and the origin of chitin synthesis.</title>
        <authorList>
            <person name="Schwelm A."/>
            <person name="Fogelqvist J."/>
            <person name="Knaust A."/>
            <person name="Julke S."/>
            <person name="Lilja T."/>
            <person name="Dhandapani V."/>
            <person name="Bonilla-Rosso G."/>
            <person name="Karlsson M."/>
            <person name="Shevchenko A."/>
            <person name="Choi S.R."/>
            <person name="Kim H.G."/>
            <person name="Park J.Y."/>
            <person name="Lim Y.P."/>
            <person name="Ludwig-Muller J."/>
            <person name="Dixelius C."/>
        </authorList>
    </citation>
    <scope>NUCLEOTIDE SEQUENCE</scope>
    <source>
        <tissue evidence="3">Potato root galls</tissue>
    </source>
</reference>
<dbReference type="PROSITE" id="PS50003">
    <property type="entry name" value="PH_DOMAIN"/>
    <property type="match status" value="1"/>
</dbReference>
<dbReference type="InterPro" id="IPR011993">
    <property type="entry name" value="PH-like_dom_sf"/>
</dbReference>
<dbReference type="Pfam" id="PF00169">
    <property type="entry name" value="PH"/>
    <property type="match status" value="1"/>
</dbReference>
<dbReference type="Gene3D" id="2.30.29.30">
    <property type="entry name" value="Pleckstrin-homology domain (PH domain)/Phosphotyrosine-binding domain (PTB)"/>
    <property type="match status" value="1"/>
</dbReference>
<evidence type="ECO:0000256" key="1">
    <source>
        <dbReference type="SAM" id="MobiDB-lite"/>
    </source>
</evidence>
<dbReference type="PANTHER" id="PTHR47112:SF1">
    <property type="entry name" value="PX DOMAIN-CONTAINING PROTEIN"/>
    <property type="match status" value="1"/>
</dbReference>
<dbReference type="InterPro" id="IPR001849">
    <property type="entry name" value="PH_domain"/>
</dbReference>
<dbReference type="EMBL" id="HACM01001949">
    <property type="protein sequence ID" value="CRZ02391.1"/>
    <property type="molecule type" value="Transcribed_RNA"/>
</dbReference>
<name>A0A0H5QM08_9EUKA</name>
<dbReference type="SUPFAM" id="SSF54001">
    <property type="entry name" value="Cysteine proteinases"/>
    <property type="match status" value="1"/>
</dbReference>
<proteinExistence type="predicted"/>
<dbReference type="SUPFAM" id="SSF50729">
    <property type="entry name" value="PH domain-like"/>
    <property type="match status" value="1"/>
</dbReference>
<feature type="domain" description="PH" evidence="2">
    <location>
        <begin position="40"/>
        <end position="149"/>
    </location>
</feature>
<accession>A0A0H5QM08</accession>
<protein>
    <recommendedName>
        <fullName evidence="2">PH domain-containing protein</fullName>
    </recommendedName>
</protein>
<dbReference type="SMART" id="SM00233">
    <property type="entry name" value="PH"/>
    <property type="match status" value="1"/>
</dbReference>
<sequence>MDHELANSATGNFSCGDAESVLEPHDKSSRPLHLTRQPSSEQRCSILYKRSRKRSFLKNREWKPRLWILTGQRLLYFKGTQIRARGVLSLSLIDNIVSIGTDIDHDVNDRTGDTTGQFTIQYGDKIFELRASSHAEMCVWVDHICLNMANVLSGCNQTQNEPKPWRTRTFPAIGHRQTLPGDDFPVTARSGDVILFQTRGMRGSFVRGATSSRFDHIGLILKLKNGAIGVVESLGNTGVQIR</sequence>
<dbReference type="AlphaFoldDB" id="A0A0H5QM08"/>
<evidence type="ECO:0000259" key="2">
    <source>
        <dbReference type="PROSITE" id="PS50003"/>
    </source>
</evidence>
<evidence type="ECO:0000313" key="3">
    <source>
        <dbReference type="EMBL" id="CRZ02391.1"/>
    </source>
</evidence>
<dbReference type="Gene3D" id="3.90.1720.10">
    <property type="entry name" value="endopeptidase domain like (from Nostoc punctiforme)"/>
    <property type="match status" value="1"/>
</dbReference>
<feature type="region of interest" description="Disordered" evidence="1">
    <location>
        <begin position="1"/>
        <end position="38"/>
    </location>
</feature>
<dbReference type="CDD" id="cd00821">
    <property type="entry name" value="PH"/>
    <property type="match status" value="1"/>
</dbReference>
<organism evidence="3">
    <name type="scientific">Spongospora subterranea</name>
    <dbReference type="NCBI Taxonomy" id="70186"/>
    <lineage>
        <taxon>Eukaryota</taxon>
        <taxon>Sar</taxon>
        <taxon>Rhizaria</taxon>
        <taxon>Endomyxa</taxon>
        <taxon>Phytomyxea</taxon>
        <taxon>Plasmodiophorida</taxon>
        <taxon>Plasmodiophoridae</taxon>
        <taxon>Spongospora</taxon>
    </lineage>
</organism>
<dbReference type="PANTHER" id="PTHR47112">
    <property type="entry name" value="PX DOMAIN-CONTAINING PROTEIN"/>
    <property type="match status" value="1"/>
</dbReference>
<dbReference type="InterPro" id="IPR038765">
    <property type="entry name" value="Papain-like_cys_pep_sf"/>
</dbReference>